<reference evidence="4" key="1">
    <citation type="submission" date="2020-04" db="EMBL/GenBank/DDBJ databases">
        <authorList>
            <person name="Chiriac C."/>
            <person name="Salcher M."/>
            <person name="Ghai R."/>
            <person name="Kavagutti S V."/>
        </authorList>
    </citation>
    <scope>NUCLEOTIDE SEQUENCE</scope>
</reference>
<evidence type="ECO:0000256" key="2">
    <source>
        <dbReference type="ARBA" id="ARBA00023109"/>
    </source>
</evidence>
<keyword evidence="1" id="KW-0235">DNA replication</keyword>
<dbReference type="InterPro" id="IPR001098">
    <property type="entry name" value="DNA-dir_DNA_pol_A_palm_dom"/>
</dbReference>
<dbReference type="PANTHER" id="PTHR10133">
    <property type="entry name" value="DNA POLYMERASE I"/>
    <property type="match status" value="1"/>
</dbReference>
<name>A0A6J5NXD6_9CAUD</name>
<keyword evidence="4" id="KW-0808">Transferase</keyword>
<dbReference type="GO" id="GO:0006302">
    <property type="term" value="P:double-strand break repair"/>
    <property type="evidence" value="ECO:0007669"/>
    <property type="project" value="TreeGrafter"/>
</dbReference>
<dbReference type="GO" id="GO:0039693">
    <property type="term" value="P:viral DNA genome replication"/>
    <property type="evidence" value="ECO:0007669"/>
    <property type="project" value="UniProtKB-KW"/>
</dbReference>
<evidence type="ECO:0000259" key="3">
    <source>
        <dbReference type="SMART" id="SM00482"/>
    </source>
</evidence>
<gene>
    <name evidence="4" type="ORF">UFOVP814_45</name>
</gene>
<dbReference type="EMBL" id="LR796746">
    <property type="protein sequence ID" value="CAB4163657.1"/>
    <property type="molecule type" value="Genomic_DNA"/>
</dbReference>
<keyword evidence="4" id="KW-0548">Nucleotidyltransferase</keyword>
<dbReference type="InterPro" id="IPR012337">
    <property type="entry name" value="RNaseH-like_sf"/>
</dbReference>
<sequence length="690" mass="77052">MQKLWLDLETYSETPIKNGVHAYAENVEILLFAWAIDDEPVEVWDATAVAAMPSKLYEALSNARELWAQNSHFDRTVLGAQPIGDGLFRRERWRDTMVQALAHGLPGALGDLCVALGIPADKAKDKAGKALIQLFCKPRPKNSKIRRATRETHPAQWAEFVEYARLDIEAMREAHKRMPIWNYRAFELDLWHLDQRINDRGVAIDLELADAAVRGVDRAQVGLAKDTVEMTNGQVQSATQRDAMLAHILEEYGIALPDMQMSTIERRIADPDLPFGLRELLKVRLQASTSSTSKYRTLQRATSSDGRLRGLLQFCGASRTGRWAGRLFQPQNLPRPTLHQDEIDFGIEALKADCADLVVDNVMQLTSSAIRGCIVAPQGKKLCIADLSNIEGRVQAWLAGESWKLKAFRDYDTGVGADLYKLAYSKSFGVAPEDVTKDQRQIGKILELSLGYEGGVGAFVTFSTAYGIDLDELAAKAARSIPPNVWGQANIMLEWHRSKNRDPDRALGLSERAWLTCESFKLAWREAHPNIAALWKDLDNTVRAAIDTPAKTYICGVLKIRRDGSWLRIGLPSGRALCYPSPAIEKGSISYMGINQYSRKWCRLTTYGGKLFENICQAVARDVMAYNMPQIEAKGYEIVLSVHDELLTETPDDDGYSSDELSELLAAPPAWALDMPLAAAGFETYRYKKD</sequence>
<dbReference type="SUPFAM" id="SSF56672">
    <property type="entry name" value="DNA/RNA polymerases"/>
    <property type="match status" value="1"/>
</dbReference>
<dbReference type="GO" id="GO:0003677">
    <property type="term" value="F:DNA binding"/>
    <property type="evidence" value="ECO:0007669"/>
    <property type="project" value="InterPro"/>
</dbReference>
<dbReference type="GO" id="GO:0003887">
    <property type="term" value="F:DNA-directed DNA polymerase activity"/>
    <property type="evidence" value="ECO:0007669"/>
    <property type="project" value="UniProtKB-KW"/>
</dbReference>
<dbReference type="Gene3D" id="3.30.70.370">
    <property type="match status" value="1"/>
</dbReference>
<organism evidence="4">
    <name type="scientific">uncultured Caudovirales phage</name>
    <dbReference type="NCBI Taxonomy" id="2100421"/>
    <lineage>
        <taxon>Viruses</taxon>
        <taxon>Duplodnaviria</taxon>
        <taxon>Heunggongvirae</taxon>
        <taxon>Uroviricota</taxon>
        <taxon>Caudoviricetes</taxon>
        <taxon>Peduoviridae</taxon>
        <taxon>Maltschvirus</taxon>
        <taxon>Maltschvirus maltsch</taxon>
    </lineage>
</organism>
<evidence type="ECO:0000313" key="4">
    <source>
        <dbReference type="EMBL" id="CAB4163657.1"/>
    </source>
</evidence>
<keyword evidence="2" id="KW-1194">Viral DNA replication</keyword>
<protein>
    <submittedName>
        <fullName evidence="4">DNA-directed DNA polymerase, family A, palm domain containing protein</fullName>
    </submittedName>
</protein>
<dbReference type="SUPFAM" id="SSF53098">
    <property type="entry name" value="Ribonuclease H-like"/>
    <property type="match status" value="1"/>
</dbReference>
<evidence type="ECO:0000256" key="1">
    <source>
        <dbReference type="ARBA" id="ARBA00022705"/>
    </source>
</evidence>
<feature type="domain" description="DNA-directed DNA polymerase family A palm" evidence="3">
    <location>
        <begin position="367"/>
        <end position="654"/>
    </location>
</feature>
<dbReference type="PANTHER" id="PTHR10133:SF27">
    <property type="entry name" value="DNA POLYMERASE NU"/>
    <property type="match status" value="1"/>
</dbReference>
<accession>A0A6J5NXD6</accession>
<dbReference type="Gene3D" id="1.10.150.20">
    <property type="entry name" value="5' to 3' exonuclease, C-terminal subdomain"/>
    <property type="match status" value="1"/>
</dbReference>
<dbReference type="SMART" id="SM00482">
    <property type="entry name" value="POLAc"/>
    <property type="match status" value="1"/>
</dbReference>
<dbReference type="InterPro" id="IPR043502">
    <property type="entry name" value="DNA/RNA_pol_sf"/>
</dbReference>
<dbReference type="Pfam" id="PF00476">
    <property type="entry name" value="DNA_pol_A"/>
    <property type="match status" value="1"/>
</dbReference>
<dbReference type="GO" id="GO:0006261">
    <property type="term" value="P:DNA-templated DNA replication"/>
    <property type="evidence" value="ECO:0007669"/>
    <property type="project" value="InterPro"/>
</dbReference>
<dbReference type="InterPro" id="IPR002298">
    <property type="entry name" value="DNA_polymerase_A"/>
</dbReference>
<proteinExistence type="predicted"/>
<keyword evidence="4" id="KW-0239">DNA-directed DNA polymerase</keyword>